<dbReference type="EMBL" id="CP090163">
    <property type="protein sequence ID" value="UJO12324.1"/>
    <property type="molecule type" value="Genomic_DNA"/>
</dbReference>
<feature type="compositionally biased region" description="Low complexity" evidence="1">
    <location>
        <begin position="123"/>
        <end position="132"/>
    </location>
</feature>
<dbReference type="RefSeq" id="XP_047756690.1">
    <property type="nucleotide sequence ID" value="XM_047899259.1"/>
</dbReference>
<protein>
    <submittedName>
        <fullName evidence="2">Uncharacterized protein</fullName>
    </submittedName>
</protein>
<keyword evidence="3" id="KW-1185">Reference proteome</keyword>
<dbReference type="OrthoDB" id="3881872at2759"/>
<proteinExistence type="predicted"/>
<feature type="region of interest" description="Disordered" evidence="1">
    <location>
        <begin position="114"/>
        <end position="139"/>
    </location>
</feature>
<evidence type="ECO:0000313" key="2">
    <source>
        <dbReference type="EMBL" id="UJO12324.1"/>
    </source>
</evidence>
<dbReference type="Proteomes" id="UP000756132">
    <property type="component" value="Chromosome 1"/>
</dbReference>
<name>A0A9Q8L7U2_PASFU</name>
<evidence type="ECO:0000256" key="1">
    <source>
        <dbReference type="SAM" id="MobiDB-lite"/>
    </source>
</evidence>
<reference evidence="2" key="1">
    <citation type="submission" date="2021-12" db="EMBL/GenBank/DDBJ databases">
        <authorList>
            <person name="Zaccaron A."/>
            <person name="Stergiopoulos I."/>
        </authorList>
    </citation>
    <scope>NUCLEOTIDE SEQUENCE</scope>
    <source>
        <strain evidence="2">Race5_Kim</strain>
    </source>
</reference>
<dbReference type="GeneID" id="71979989"/>
<reference evidence="2" key="2">
    <citation type="journal article" date="2022" name="Microb. Genom.">
        <title>A chromosome-scale genome assembly of the tomato pathogen Cladosporium fulvum reveals a compartmentalized genome architecture and the presence of a dispensable chromosome.</title>
        <authorList>
            <person name="Zaccaron A.Z."/>
            <person name="Chen L.H."/>
            <person name="Samaras A."/>
            <person name="Stergiopoulos I."/>
        </authorList>
    </citation>
    <scope>NUCLEOTIDE SEQUENCE</scope>
    <source>
        <strain evidence="2">Race5_Kim</strain>
    </source>
</reference>
<gene>
    <name evidence="2" type="ORF">CLAFUR5_00111</name>
</gene>
<organism evidence="2 3">
    <name type="scientific">Passalora fulva</name>
    <name type="common">Tomato leaf mold</name>
    <name type="synonym">Cladosporium fulvum</name>
    <dbReference type="NCBI Taxonomy" id="5499"/>
    <lineage>
        <taxon>Eukaryota</taxon>
        <taxon>Fungi</taxon>
        <taxon>Dikarya</taxon>
        <taxon>Ascomycota</taxon>
        <taxon>Pezizomycotina</taxon>
        <taxon>Dothideomycetes</taxon>
        <taxon>Dothideomycetidae</taxon>
        <taxon>Mycosphaerellales</taxon>
        <taxon>Mycosphaerellaceae</taxon>
        <taxon>Fulvia</taxon>
    </lineage>
</organism>
<evidence type="ECO:0000313" key="3">
    <source>
        <dbReference type="Proteomes" id="UP000756132"/>
    </source>
</evidence>
<dbReference type="AlphaFoldDB" id="A0A9Q8L7U2"/>
<feature type="compositionally biased region" description="Basic and acidic residues" evidence="1">
    <location>
        <begin position="22"/>
        <end position="35"/>
    </location>
</feature>
<feature type="region of interest" description="Disordered" evidence="1">
    <location>
        <begin position="17"/>
        <end position="52"/>
    </location>
</feature>
<dbReference type="KEGG" id="ffu:CLAFUR5_00111"/>
<accession>A0A9Q8L7U2</accession>
<sequence length="328" mass="37390">MEPRKFRSPWFTKKAATMGLEPVREENEDKEENRNRLTAAAPAASLSKEPVVPAPFEASKYQQRKNEKQNANQKLQNAFSTISAPRRLEAPWRPQAQEYQEAQKTIEEHQQKSMRRGTEQLPRAARASQQQSNQGNVLKLGNAAGVKYEKERRTKTVKNGISFSEQQPGWIGWCSDIYPLRAHNKVKPGDLGTLCDLQGIWFHDAGHFHVISKRYPNTVNYVTVYSFGDTGLAERPEEEHDEYLNVIPKDVNEEDFTPQNPNTPNLKIIAKYGKRGMDRKTMVVRVSRVNTRNVDCDELERCGELDPESTKILIAEVLKAQGGEVKEE</sequence>